<comment type="caution">
    <text evidence="1">The sequence shown here is derived from an EMBL/GenBank/DDBJ whole genome shotgun (WGS) entry which is preliminary data.</text>
</comment>
<evidence type="ECO:0000313" key="2">
    <source>
        <dbReference type="Proteomes" id="UP000018291"/>
    </source>
</evidence>
<dbReference type="EMBL" id="CANL01000067">
    <property type="protein sequence ID" value="CCM65334.1"/>
    <property type="molecule type" value="Genomic_DNA"/>
</dbReference>
<keyword evidence="2" id="KW-1185">Reference proteome</keyword>
<name>R4Z356_9ACTN</name>
<evidence type="ECO:0000313" key="1">
    <source>
        <dbReference type="EMBL" id="CCM65334.1"/>
    </source>
</evidence>
<accession>R4Z356</accession>
<dbReference type="HOGENOM" id="CLU_2552015_0_0_11"/>
<organism evidence="1 2">
    <name type="scientific">Candidatus Neomicrothrix parvicella RN1</name>
    <dbReference type="NCBI Taxonomy" id="1229780"/>
    <lineage>
        <taxon>Bacteria</taxon>
        <taxon>Bacillati</taxon>
        <taxon>Actinomycetota</taxon>
        <taxon>Acidimicrobiia</taxon>
        <taxon>Acidimicrobiales</taxon>
        <taxon>Microthrixaceae</taxon>
        <taxon>Candidatus Neomicrothrix</taxon>
    </lineage>
</organism>
<gene>
    <name evidence="1" type="ORF">BN381_70033</name>
</gene>
<protein>
    <submittedName>
        <fullName evidence="1">Uncharacterized protein</fullName>
    </submittedName>
</protein>
<dbReference type="Proteomes" id="UP000018291">
    <property type="component" value="Unassembled WGS sequence"/>
</dbReference>
<proteinExistence type="predicted"/>
<sequence>MDVEVLLRTTERNPEARPHLIKNEQGTIAPRYLSYTRQVRCLNLIVPKRHCDYTRNLVVAVAKQRFQDVEVVEVERPAILPD</sequence>
<reference evidence="1 2" key="1">
    <citation type="journal article" date="2013" name="ISME J.">
        <title>Metabolic model for the filamentous 'Candidatus Microthrix parvicella' based on genomic and metagenomic analyses.</title>
        <authorList>
            <person name="Jon McIlroy S."/>
            <person name="Kristiansen R."/>
            <person name="Albertsen M."/>
            <person name="Michael Karst S."/>
            <person name="Rossetti S."/>
            <person name="Lund Nielsen J."/>
            <person name="Tandoi V."/>
            <person name="James Seviour R."/>
            <person name="Nielsen P.H."/>
        </authorList>
    </citation>
    <scope>NUCLEOTIDE SEQUENCE [LARGE SCALE GENOMIC DNA]</scope>
    <source>
        <strain evidence="1 2">RN1</strain>
    </source>
</reference>
<dbReference type="AlphaFoldDB" id="R4Z356"/>